<dbReference type="OrthoDB" id="4958340at2759"/>
<feature type="compositionally biased region" description="Basic and acidic residues" evidence="1">
    <location>
        <begin position="14"/>
        <end position="28"/>
    </location>
</feature>
<feature type="compositionally biased region" description="Polar residues" evidence="1">
    <location>
        <begin position="1"/>
        <end position="12"/>
    </location>
</feature>
<dbReference type="Proteomes" id="UP000557566">
    <property type="component" value="Unassembled WGS sequence"/>
</dbReference>
<comment type="caution">
    <text evidence="2">The sequence shown here is derived from an EMBL/GenBank/DDBJ whole genome shotgun (WGS) entry which is preliminary data.</text>
</comment>
<evidence type="ECO:0000313" key="3">
    <source>
        <dbReference type="Proteomes" id="UP000557566"/>
    </source>
</evidence>
<organism evidence="2 3">
    <name type="scientific">Ophiocordyceps sinensis</name>
    <dbReference type="NCBI Taxonomy" id="72228"/>
    <lineage>
        <taxon>Eukaryota</taxon>
        <taxon>Fungi</taxon>
        <taxon>Dikarya</taxon>
        <taxon>Ascomycota</taxon>
        <taxon>Pezizomycotina</taxon>
        <taxon>Sordariomycetes</taxon>
        <taxon>Hypocreomycetidae</taxon>
        <taxon>Hypocreales</taxon>
        <taxon>Ophiocordycipitaceae</taxon>
        <taxon>Ophiocordyceps</taxon>
    </lineage>
</organism>
<evidence type="ECO:0000313" key="2">
    <source>
        <dbReference type="EMBL" id="KAF4513288.1"/>
    </source>
</evidence>
<sequence>MVHSSGRSQQGGHCSREQGSGRRSRPEACHPLRDCRGHLGQAFDVGNFVESGIGLNYQAQGPKRKGPRGRVSTAEIGHWTQRNWPDGLFVMEDWDIAITGVARLVKYMAFRDSTRRTLKTPLQMVDCASGELLYPRLFAGEILLDNGDTILVEYLDDKSTLFDNCANTHIVNKLSLLGGDIVPAVENDVMLVGETALAVVYRGTRTMKNILHGPDGPNTRDLVLKDAAFVPGFHTNIISGELIKGGFWICGADYMEMWISYAQQCGHEPQA</sequence>
<dbReference type="AlphaFoldDB" id="A0A8H4V9W2"/>
<protein>
    <submittedName>
        <fullName evidence="2">Uncharacterized protein</fullName>
    </submittedName>
</protein>
<dbReference type="EMBL" id="JAAVMX010000001">
    <property type="protein sequence ID" value="KAF4513288.1"/>
    <property type="molecule type" value="Genomic_DNA"/>
</dbReference>
<gene>
    <name evidence="2" type="ORF">G6O67_000577</name>
</gene>
<keyword evidence="3" id="KW-1185">Reference proteome</keyword>
<reference evidence="2 3" key="1">
    <citation type="journal article" date="2020" name="Genome Biol. Evol.">
        <title>A new high-quality draft genome assembly of the Chinese cordyceps Ophiocordyceps sinensis.</title>
        <authorList>
            <person name="Shu R."/>
            <person name="Zhang J."/>
            <person name="Meng Q."/>
            <person name="Zhang H."/>
            <person name="Zhou G."/>
            <person name="Li M."/>
            <person name="Wu P."/>
            <person name="Zhao Y."/>
            <person name="Chen C."/>
            <person name="Qin Q."/>
        </authorList>
    </citation>
    <scope>NUCLEOTIDE SEQUENCE [LARGE SCALE GENOMIC DNA]</scope>
    <source>
        <strain evidence="2 3">IOZ07</strain>
    </source>
</reference>
<name>A0A8H4V9W2_9HYPO</name>
<proteinExistence type="predicted"/>
<feature type="region of interest" description="Disordered" evidence="1">
    <location>
        <begin position="1"/>
        <end position="28"/>
    </location>
</feature>
<accession>A0A8H4V9W2</accession>
<evidence type="ECO:0000256" key="1">
    <source>
        <dbReference type="SAM" id="MobiDB-lite"/>
    </source>
</evidence>